<evidence type="ECO:0000256" key="7">
    <source>
        <dbReference type="ARBA" id="ARBA00023015"/>
    </source>
</evidence>
<dbReference type="InterPro" id="IPR020449">
    <property type="entry name" value="Tscrpt_reg_AraC-type_HTH"/>
</dbReference>
<evidence type="ECO:0000313" key="14">
    <source>
        <dbReference type="Proteomes" id="UP001164803"/>
    </source>
</evidence>
<keyword evidence="10" id="KW-0804">Transcription</keyword>
<proteinExistence type="predicted"/>
<evidence type="ECO:0000256" key="9">
    <source>
        <dbReference type="ARBA" id="ARBA00023159"/>
    </source>
</evidence>
<evidence type="ECO:0000256" key="4">
    <source>
        <dbReference type="ARBA" id="ARBA00022723"/>
    </source>
</evidence>
<keyword evidence="8" id="KW-0238">DNA-binding</keyword>
<dbReference type="InterPro" id="IPR004026">
    <property type="entry name" value="Ada_DNA_repair_Zn-bd"/>
</dbReference>
<dbReference type="SUPFAM" id="SSF46689">
    <property type="entry name" value="Homeodomain-like"/>
    <property type="match status" value="2"/>
</dbReference>
<evidence type="ECO:0000256" key="11">
    <source>
        <dbReference type="ARBA" id="ARBA00023204"/>
    </source>
</evidence>
<dbReference type="PANTHER" id="PTHR43280:SF28">
    <property type="entry name" value="HTH-TYPE TRANSCRIPTIONAL ACTIVATOR RHAS"/>
    <property type="match status" value="1"/>
</dbReference>
<dbReference type="SUPFAM" id="SSF57884">
    <property type="entry name" value="Ada DNA repair protein, N-terminal domain (N-Ada 10)"/>
    <property type="match status" value="1"/>
</dbReference>
<dbReference type="Pfam" id="PF02805">
    <property type="entry name" value="Ada_Zn_binding"/>
    <property type="match status" value="1"/>
</dbReference>
<accession>A0ABY6Z5H8</accession>
<keyword evidence="9" id="KW-0010">Activator</keyword>
<dbReference type="EMBL" id="CP104064">
    <property type="protein sequence ID" value="WAH37903.1"/>
    <property type="molecule type" value="Genomic_DNA"/>
</dbReference>
<evidence type="ECO:0000256" key="8">
    <source>
        <dbReference type="ARBA" id="ARBA00023125"/>
    </source>
</evidence>
<keyword evidence="11" id="KW-0234">DNA repair</keyword>
<sequence length="191" mass="21922">MDEVLWEAIVHCKPTFDGQYFYGVITTHIFCRPSCRSRTPLPENTRIFRGVNEAKAAGFRPCKRCRPDEYGLGPDEELVQSAKDIMEQRYQDPLTLDKIAGELAISPYHLHRVFKRLTGTTPADYLFNKRLRAAKQALRTELYRTVTDIAIGVGFRSPSHFSTMFQRKTGYSPSDYRKLNLGSPIAEEVER</sequence>
<evidence type="ECO:0000256" key="6">
    <source>
        <dbReference type="ARBA" id="ARBA00022833"/>
    </source>
</evidence>
<dbReference type="RefSeq" id="WP_268045436.1">
    <property type="nucleotide sequence ID" value="NZ_CP104064.1"/>
</dbReference>
<keyword evidence="14" id="KW-1185">Reference proteome</keyword>
<dbReference type="PROSITE" id="PS01124">
    <property type="entry name" value="HTH_ARAC_FAMILY_2"/>
    <property type="match status" value="1"/>
</dbReference>
<reference evidence="13" key="1">
    <citation type="submission" date="2022-08" db="EMBL/GenBank/DDBJ databases">
        <title>Alicyclobacillus dauci DSM2870, complete genome.</title>
        <authorList>
            <person name="Wang Q."/>
            <person name="Cai R."/>
            <person name="Wang Z."/>
        </authorList>
    </citation>
    <scope>NUCLEOTIDE SEQUENCE</scope>
    <source>
        <strain evidence="13">DSM 28700</strain>
    </source>
</reference>
<dbReference type="Gene3D" id="3.40.10.10">
    <property type="entry name" value="DNA Methylphosphotriester Repair Domain"/>
    <property type="match status" value="1"/>
</dbReference>
<dbReference type="InterPro" id="IPR009057">
    <property type="entry name" value="Homeodomain-like_sf"/>
</dbReference>
<evidence type="ECO:0000313" key="13">
    <source>
        <dbReference type="EMBL" id="WAH37903.1"/>
    </source>
</evidence>
<gene>
    <name evidence="13" type="ORF">NZD86_05245</name>
</gene>
<evidence type="ECO:0000256" key="2">
    <source>
        <dbReference type="ARBA" id="ARBA00022603"/>
    </source>
</evidence>
<dbReference type="PROSITE" id="PS00041">
    <property type="entry name" value="HTH_ARAC_FAMILY_1"/>
    <property type="match status" value="1"/>
</dbReference>
<keyword evidence="5" id="KW-0227">DNA damage</keyword>
<dbReference type="PIRSF" id="PIRSF000408">
    <property type="entry name" value="Alkyltransferas_AdaA"/>
    <property type="match status" value="1"/>
</dbReference>
<dbReference type="InterPro" id="IPR016220">
    <property type="entry name" value="Me-P-triester_DNA_alkyl-Trfase"/>
</dbReference>
<evidence type="ECO:0000256" key="5">
    <source>
        <dbReference type="ARBA" id="ARBA00022763"/>
    </source>
</evidence>
<keyword evidence="2" id="KW-0489">Methyltransferase</keyword>
<evidence type="ECO:0000256" key="3">
    <source>
        <dbReference type="ARBA" id="ARBA00022679"/>
    </source>
</evidence>
<dbReference type="InterPro" id="IPR035451">
    <property type="entry name" value="Ada-like_dom_sf"/>
</dbReference>
<dbReference type="PANTHER" id="PTHR43280">
    <property type="entry name" value="ARAC-FAMILY TRANSCRIPTIONAL REGULATOR"/>
    <property type="match status" value="1"/>
</dbReference>
<feature type="domain" description="HTH araC/xylS-type" evidence="12">
    <location>
        <begin position="80"/>
        <end position="179"/>
    </location>
</feature>
<organism evidence="13 14">
    <name type="scientific">Alicyclobacillus dauci</name>
    <dbReference type="NCBI Taxonomy" id="1475485"/>
    <lineage>
        <taxon>Bacteria</taxon>
        <taxon>Bacillati</taxon>
        <taxon>Bacillota</taxon>
        <taxon>Bacilli</taxon>
        <taxon>Bacillales</taxon>
        <taxon>Alicyclobacillaceae</taxon>
        <taxon>Alicyclobacillus</taxon>
    </lineage>
</organism>
<keyword evidence="7" id="KW-0805">Transcription regulation</keyword>
<evidence type="ECO:0000259" key="12">
    <source>
        <dbReference type="PROSITE" id="PS01124"/>
    </source>
</evidence>
<keyword evidence="4" id="KW-0479">Metal-binding</keyword>
<comment type="cofactor">
    <cofactor evidence="1">
        <name>Zn(2+)</name>
        <dbReference type="ChEBI" id="CHEBI:29105"/>
    </cofactor>
</comment>
<protein>
    <submittedName>
        <fullName evidence="13">Bifunctional transcriptional activator/DNA repair enzyme AdaA</fullName>
    </submittedName>
</protein>
<evidence type="ECO:0000256" key="1">
    <source>
        <dbReference type="ARBA" id="ARBA00001947"/>
    </source>
</evidence>
<dbReference type="PRINTS" id="PR00032">
    <property type="entry name" value="HTHARAC"/>
</dbReference>
<evidence type="ECO:0000256" key="10">
    <source>
        <dbReference type="ARBA" id="ARBA00023163"/>
    </source>
</evidence>
<dbReference type="Gene3D" id="1.10.10.60">
    <property type="entry name" value="Homeodomain-like"/>
    <property type="match status" value="2"/>
</dbReference>
<dbReference type="InterPro" id="IPR018060">
    <property type="entry name" value="HTH_AraC"/>
</dbReference>
<name>A0ABY6Z5H8_9BACL</name>
<dbReference type="SMART" id="SM00342">
    <property type="entry name" value="HTH_ARAC"/>
    <property type="match status" value="1"/>
</dbReference>
<keyword evidence="6" id="KW-0862">Zinc</keyword>
<keyword evidence="3" id="KW-0808">Transferase</keyword>
<dbReference type="InterPro" id="IPR018062">
    <property type="entry name" value="HTH_AraC-typ_CS"/>
</dbReference>
<dbReference type="Proteomes" id="UP001164803">
    <property type="component" value="Chromosome"/>
</dbReference>
<dbReference type="Pfam" id="PF12833">
    <property type="entry name" value="HTH_18"/>
    <property type="match status" value="1"/>
</dbReference>